<dbReference type="CDD" id="cd00268">
    <property type="entry name" value="DEADc"/>
    <property type="match status" value="1"/>
</dbReference>
<sequence>MINSLKPFLKNAWESSGYENLTPIQQKTAPLITEGKDVIAESPTGSGKTLAYILPILQEIDLDQKHVQVIILASSHELVMQINQELQRWTTGSGITSTTLIGGANIKRQLEKLKKKPHIVLGTPGRIQEILKLKKLKVHQVKTLVLDEGDQLIVPEHLSIIQEVIKGTPKERQLLLFSATLPPTVEQLAKTFMNSPEVIRVTNKELDIPSVNHIYFVCEERDKIETLRKVVQVNQAKALVFFRDIGTLTVMAEKLEYKGISVGVIHGDSKKQAREQAIKEFRSGQSELLLATDVAARGLDIQDLTHVIHMDIPNKDTQYIHRSGRTGRLGSTSGTVISIVTKAEESILQKISRKLDIPMEKKVLYKGQIVDSKKDY</sequence>
<evidence type="ECO:0000259" key="5">
    <source>
        <dbReference type="PROSITE" id="PS51192"/>
    </source>
</evidence>
<dbReference type="InterPro" id="IPR014001">
    <property type="entry name" value="Helicase_ATP-bd"/>
</dbReference>
<dbReference type="RefSeq" id="WP_153735427.1">
    <property type="nucleotide sequence ID" value="NZ_WJNG01000002.1"/>
</dbReference>
<dbReference type="PANTHER" id="PTHR47963:SF7">
    <property type="entry name" value="ATP-DEPENDENT RNA HELICASE YFML-RELATED"/>
    <property type="match status" value="1"/>
</dbReference>
<dbReference type="Gene3D" id="3.40.50.300">
    <property type="entry name" value="P-loop containing nucleotide triphosphate hydrolases"/>
    <property type="match status" value="2"/>
</dbReference>
<dbReference type="Pfam" id="PF00271">
    <property type="entry name" value="Helicase_C"/>
    <property type="match status" value="1"/>
</dbReference>
<dbReference type="Pfam" id="PF00270">
    <property type="entry name" value="DEAD"/>
    <property type="match status" value="1"/>
</dbReference>
<keyword evidence="2" id="KW-0378">Hydrolase</keyword>
<dbReference type="InterPro" id="IPR011545">
    <property type="entry name" value="DEAD/DEAH_box_helicase_dom"/>
</dbReference>
<dbReference type="InterPro" id="IPR044742">
    <property type="entry name" value="DEAD/DEAH_RhlB"/>
</dbReference>
<dbReference type="PANTHER" id="PTHR47963">
    <property type="entry name" value="DEAD-BOX ATP-DEPENDENT RNA HELICASE 47, MITOCHONDRIAL"/>
    <property type="match status" value="1"/>
</dbReference>
<dbReference type="InterPro" id="IPR001650">
    <property type="entry name" value="Helicase_C-like"/>
</dbReference>
<accession>A0A6A8D7S5</accession>
<name>A0A6A8D7S5_9BACI</name>
<dbReference type="InterPro" id="IPR027417">
    <property type="entry name" value="P-loop_NTPase"/>
</dbReference>
<protein>
    <submittedName>
        <fullName evidence="7">DEAD/DEAH box helicase</fullName>
    </submittedName>
</protein>
<evidence type="ECO:0000256" key="4">
    <source>
        <dbReference type="ARBA" id="ARBA00022840"/>
    </source>
</evidence>
<dbReference type="PROSITE" id="PS51192">
    <property type="entry name" value="HELICASE_ATP_BIND_1"/>
    <property type="match status" value="1"/>
</dbReference>
<dbReference type="GO" id="GO:0033592">
    <property type="term" value="F:RNA strand annealing activity"/>
    <property type="evidence" value="ECO:0007669"/>
    <property type="project" value="TreeGrafter"/>
</dbReference>
<evidence type="ECO:0000256" key="2">
    <source>
        <dbReference type="ARBA" id="ARBA00022801"/>
    </source>
</evidence>
<gene>
    <name evidence="7" type="ORF">GH741_03855</name>
</gene>
<evidence type="ECO:0000256" key="3">
    <source>
        <dbReference type="ARBA" id="ARBA00022806"/>
    </source>
</evidence>
<keyword evidence="8" id="KW-1185">Reference proteome</keyword>
<dbReference type="SMART" id="SM00487">
    <property type="entry name" value="DEXDc"/>
    <property type="match status" value="1"/>
</dbReference>
<dbReference type="Proteomes" id="UP000799092">
    <property type="component" value="Unassembled WGS sequence"/>
</dbReference>
<dbReference type="EMBL" id="WJNG01000002">
    <property type="protein sequence ID" value="MRH41805.1"/>
    <property type="molecule type" value="Genomic_DNA"/>
</dbReference>
<evidence type="ECO:0000256" key="1">
    <source>
        <dbReference type="ARBA" id="ARBA00022741"/>
    </source>
</evidence>
<dbReference type="PROSITE" id="PS51194">
    <property type="entry name" value="HELICASE_CTER"/>
    <property type="match status" value="1"/>
</dbReference>
<evidence type="ECO:0000313" key="8">
    <source>
        <dbReference type="Proteomes" id="UP000799092"/>
    </source>
</evidence>
<keyword evidence="3 7" id="KW-0347">Helicase</keyword>
<evidence type="ECO:0000313" key="7">
    <source>
        <dbReference type="EMBL" id="MRH41805.1"/>
    </source>
</evidence>
<dbReference type="GO" id="GO:0009409">
    <property type="term" value="P:response to cold"/>
    <property type="evidence" value="ECO:0007669"/>
    <property type="project" value="TreeGrafter"/>
</dbReference>
<dbReference type="AlphaFoldDB" id="A0A6A8D7S5"/>
<dbReference type="GO" id="GO:0005524">
    <property type="term" value="F:ATP binding"/>
    <property type="evidence" value="ECO:0007669"/>
    <property type="project" value="UniProtKB-KW"/>
</dbReference>
<keyword evidence="1" id="KW-0547">Nucleotide-binding</keyword>
<dbReference type="GO" id="GO:0005829">
    <property type="term" value="C:cytosol"/>
    <property type="evidence" value="ECO:0007669"/>
    <property type="project" value="TreeGrafter"/>
</dbReference>
<dbReference type="GO" id="GO:0003724">
    <property type="term" value="F:RNA helicase activity"/>
    <property type="evidence" value="ECO:0007669"/>
    <property type="project" value="TreeGrafter"/>
</dbReference>
<dbReference type="SUPFAM" id="SSF52540">
    <property type="entry name" value="P-loop containing nucleoside triphosphate hydrolases"/>
    <property type="match status" value="1"/>
</dbReference>
<reference evidence="7" key="1">
    <citation type="submission" date="2019-11" db="EMBL/GenBank/DDBJ databases">
        <authorList>
            <person name="Li J."/>
        </authorList>
    </citation>
    <scope>NUCLEOTIDE SEQUENCE</scope>
    <source>
        <strain evidence="7">B6B</strain>
    </source>
</reference>
<keyword evidence="4" id="KW-0067">ATP-binding</keyword>
<comment type="caution">
    <text evidence="7">The sequence shown here is derived from an EMBL/GenBank/DDBJ whole genome shotgun (WGS) entry which is preliminary data.</text>
</comment>
<dbReference type="OrthoDB" id="9805696at2"/>
<organism evidence="7 8">
    <name type="scientific">Aquibacillus halophilus</name>
    <dbReference type="NCBI Taxonomy" id="930132"/>
    <lineage>
        <taxon>Bacteria</taxon>
        <taxon>Bacillati</taxon>
        <taxon>Bacillota</taxon>
        <taxon>Bacilli</taxon>
        <taxon>Bacillales</taxon>
        <taxon>Bacillaceae</taxon>
        <taxon>Aquibacillus</taxon>
    </lineage>
</organism>
<dbReference type="GO" id="GO:0005840">
    <property type="term" value="C:ribosome"/>
    <property type="evidence" value="ECO:0007669"/>
    <property type="project" value="TreeGrafter"/>
</dbReference>
<proteinExistence type="predicted"/>
<dbReference type="CDD" id="cd18787">
    <property type="entry name" value="SF2_C_DEAD"/>
    <property type="match status" value="1"/>
</dbReference>
<dbReference type="GO" id="GO:0016787">
    <property type="term" value="F:hydrolase activity"/>
    <property type="evidence" value="ECO:0007669"/>
    <property type="project" value="UniProtKB-KW"/>
</dbReference>
<feature type="domain" description="Helicase ATP-binding" evidence="5">
    <location>
        <begin position="29"/>
        <end position="199"/>
    </location>
</feature>
<feature type="domain" description="Helicase C-terminal" evidence="6">
    <location>
        <begin position="210"/>
        <end position="370"/>
    </location>
</feature>
<evidence type="ECO:0000259" key="6">
    <source>
        <dbReference type="PROSITE" id="PS51194"/>
    </source>
</evidence>
<dbReference type="SMART" id="SM00490">
    <property type="entry name" value="HELICc"/>
    <property type="match status" value="1"/>
</dbReference>
<dbReference type="InterPro" id="IPR050547">
    <property type="entry name" value="DEAD_box_RNA_helicases"/>
</dbReference>